<feature type="region of interest" description="Disordered" evidence="1">
    <location>
        <begin position="27"/>
        <end position="64"/>
    </location>
</feature>
<feature type="non-terminal residue" evidence="2">
    <location>
        <position position="1"/>
    </location>
</feature>
<comment type="caution">
    <text evidence="2">The sequence shown here is derived from an EMBL/GenBank/DDBJ whole genome shotgun (WGS) entry which is preliminary data.</text>
</comment>
<reference evidence="2" key="1">
    <citation type="journal article" date="2014" name="Front. Microbiol.">
        <title>High frequency of phylogenetically diverse reductive dehalogenase-homologous genes in deep subseafloor sedimentary metagenomes.</title>
        <authorList>
            <person name="Kawai M."/>
            <person name="Futagami T."/>
            <person name="Toyoda A."/>
            <person name="Takaki Y."/>
            <person name="Nishi S."/>
            <person name="Hori S."/>
            <person name="Arai W."/>
            <person name="Tsubouchi T."/>
            <person name="Morono Y."/>
            <person name="Uchiyama I."/>
            <person name="Ito T."/>
            <person name="Fujiyama A."/>
            <person name="Inagaki F."/>
            <person name="Takami H."/>
        </authorList>
    </citation>
    <scope>NUCLEOTIDE SEQUENCE</scope>
    <source>
        <strain evidence="2">Expedition CK06-06</strain>
    </source>
</reference>
<feature type="compositionally biased region" description="Acidic residues" evidence="1">
    <location>
        <begin position="33"/>
        <end position="44"/>
    </location>
</feature>
<organism evidence="2">
    <name type="scientific">marine sediment metagenome</name>
    <dbReference type="NCBI Taxonomy" id="412755"/>
    <lineage>
        <taxon>unclassified sequences</taxon>
        <taxon>metagenomes</taxon>
        <taxon>ecological metagenomes</taxon>
    </lineage>
</organism>
<protein>
    <recommendedName>
        <fullName evidence="3">BFN domain-containing protein</fullName>
    </recommendedName>
</protein>
<feature type="compositionally biased region" description="Basic and acidic residues" evidence="1">
    <location>
        <begin position="45"/>
        <end position="58"/>
    </location>
</feature>
<evidence type="ECO:0008006" key="3">
    <source>
        <dbReference type="Google" id="ProtNLM"/>
    </source>
</evidence>
<name>X1BZE3_9ZZZZ</name>
<accession>X1BZE3</accession>
<dbReference type="EMBL" id="BART01025396">
    <property type="protein sequence ID" value="GAH00382.1"/>
    <property type="molecule type" value="Genomic_DNA"/>
</dbReference>
<gene>
    <name evidence="2" type="ORF">S01H4_45592</name>
</gene>
<dbReference type="AlphaFoldDB" id="X1BZE3"/>
<proteinExistence type="predicted"/>
<sequence length="64" mass="7307">SDSIAMALKMKSKIYISPELEDSFIQLSPVSDDSPEPENEDFDPMDLKNRLRNIKPEDFGDFSL</sequence>
<evidence type="ECO:0000313" key="2">
    <source>
        <dbReference type="EMBL" id="GAH00382.1"/>
    </source>
</evidence>
<evidence type="ECO:0000256" key="1">
    <source>
        <dbReference type="SAM" id="MobiDB-lite"/>
    </source>
</evidence>